<feature type="transmembrane region" description="Helical" evidence="2">
    <location>
        <begin position="71"/>
        <end position="92"/>
    </location>
</feature>
<evidence type="ECO:0000256" key="1">
    <source>
        <dbReference type="ARBA" id="ARBA00007362"/>
    </source>
</evidence>
<reference evidence="4" key="1">
    <citation type="submission" date="2020-02" db="EMBL/GenBank/DDBJ databases">
        <authorList>
            <person name="Meier V. D."/>
        </authorList>
    </citation>
    <scope>NUCLEOTIDE SEQUENCE</scope>
    <source>
        <strain evidence="4">AVDCRST_MAG21</strain>
    </source>
</reference>
<protein>
    <recommendedName>
        <fullName evidence="3">EamA domain-containing protein</fullName>
    </recommendedName>
</protein>
<feature type="transmembrane region" description="Helical" evidence="2">
    <location>
        <begin position="42"/>
        <end position="59"/>
    </location>
</feature>
<feature type="transmembrane region" description="Helical" evidence="2">
    <location>
        <begin position="184"/>
        <end position="205"/>
    </location>
</feature>
<name>A0A6J4N2D9_9ACTN</name>
<dbReference type="PANTHER" id="PTHR22911:SF76">
    <property type="entry name" value="EAMA DOMAIN-CONTAINING PROTEIN"/>
    <property type="match status" value="1"/>
</dbReference>
<dbReference type="InterPro" id="IPR000620">
    <property type="entry name" value="EamA_dom"/>
</dbReference>
<evidence type="ECO:0000259" key="3">
    <source>
        <dbReference type="Pfam" id="PF00892"/>
    </source>
</evidence>
<keyword evidence="2" id="KW-0472">Membrane</keyword>
<dbReference type="Pfam" id="PF00892">
    <property type="entry name" value="EamA"/>
    <property type="match status" value="2"/>
</dbReference>
<gene>
    <name evidence="4" type="ORF">AVDCRST_MAG21-1214</name>
</gene>
<proteinExistence type="inferred from homology"/>
<accession>A0A6J4N2D9</accession>
<feature type="transmembrane region" description="Helical" evidence="2">
    <location>
        <begin position="271"/>
        <end position="288"/>
    </location>
</feature>
<feature type="transmembrane region" description="Helical" evidence="2">
    <location>
        <begin position="127"/>
        <end position="146"/>
    </location>
</feature>
<feature type="transmembrane region" description="Helical" evidence="2">
    <location>
        <begin position="245"/>
        <end position="265"/>
    </location>
</feature>
<comment type="similarity">
    <text evidence="1">Belongs to the EamA transporter family.</text>
</comment>
<dbReference type="AlphaFoldDB" id="A0A6J4N2D9"/>
<keyword evidence="2" id="KW-0812">Transmembrane</keyword>
<keyword evidence="2" id="KW-1133">Transmembrane helix</keyword>
<dbReference type="GO" id="GO:0016020">
    <property type="term" value="C:membrane"/>
    <property type="evidence" value="ECO:0007669"/>
    <property type="project" value="InterPro"/>
</dbReference>
<dbReference type="PANTHER" id="PTHR22911">
    <property type="entry name" value="ACYL-MALONYL CONDENSING ENZYME-RELATED"/>
    <property type="match status" value="1"/>
</dbReference>
<evidence type="ECO:0000313" key="4">
    <source>
        <dbReference type="EMBL" id="CAA9373024.1"/>
    </source>
</evidence>
<feature type="domain" description="EamA" evidence="3">
    <location>
        <begin position="12"/>
        <end position="142"/>
    </location>
</feature>
<feature type="domain" description="EamA" evidence="3">
    <location>
        <begin position="154"/>
        <end position="288"/>
    </location>
</feature>
<organism evidence="4">
    <name type="scientific">uncultured Nocardioidaceae bacterium</name>
    <dbReference type="NCBI Taxonomy" id="253824"/>
    <lineage>
        <taxon>Bacteria</taxon>
        <taxon>Bacillati</taxon>
        <taxon>Actinomycetota</taxon>
        <taxon>Actinomycetes</taxon>
        <taxon>Propionibacteriales</taxon>
        <taxon>Nocardioidaceae</taxon>
        <taxon>environmental samples</taxon>
    </lineage>
</organism>
<dbReference type="EMBL" id="CADCUL010000091">
    <property type="protein sequence ID" value="CAA9373024.1"/>
    <property type="molecule type" value="Genomic_DNA"/>
</dbReference>
<sequence>MRDPHQPPLGSLLLLTVGVAGVSLSGPLMAAAATVPALAMSLWRSALGALVILPFSVRTSTPGLRALPRQVVVRSCFAGLMLAVHFAAWTTALKYTSVASATALVCLQAAWVVVLSFLAGEGVVPRVWLGLGFAFAGVLVVSGVDFTVSVKALTGDMLALVGGMFSAVYTVIGGRVRPMLETSTYALLCYGTSALVLLVACVVGRVEMWEFGLRGWLLIVAVTVAAQLLGHTVFNHLLATLSPTLVSMTVLLEVPGAALLAAVFLGQAPPTAVYAGLGLICAGLAIVVRSGSPAATPGALAVD</sequence>
<dbReference type="SUPFAM" id="SSF103481">
    <property type="entry name" value="Multidrug resistance efflux transporter EmrE"/>
    <property type="match status" value="2"/>
</dbReference>
<feature type="transmembrane region" description="Helical" evidence="2">
    <location>
        <begin position="217"/>
        <end position="238"/>
    </location>
</feature>
<feature type="transmembrane region" description="Helical" evidence="2">
    <location>
        <begin position="98"/>
        <end position="120"/>
    </location>
</feature>
<feature type="transmembrane region" description="Helical" evidence="2">
    <location>
        <begin position="152"/>
        <end position="172"/>
    </location>
</feature>
<dbReference type="InterPro" id="IPR037185">
    <property type="entry name" value="EmrE-like"/>
</dbReference>
<evidence type="ECO:0000256" key="2">
    <source>
        <dbReference type="SAM" id="Phobius"/>
    </source>
</evidence>